<evidence type="ECO:0000256" key="9">
    <source>
        <dbReference type="ARBA" id="ARBA00023002"/>
    </source>
</evidence>
<dbReference type="SUPFAM" id="SSF48264">
    <property type="entry name" value="Cytochrome P450"/>
    <property type="match status" value="1"/>
</dbReference>
<comment type="pathway">
    <text evidence="3">Secondary metabolite biosynthesis; terpenoid biosynthesis.</text>
</comment>
<dbReference type="Proteomes" id="UP000305067">
    <property type="component" value="Unassembled WGS sequence"/>
</dbReference>
<name>A0A5C3QM19_9AGAR</name>
<dbReference type="STRING" id="1884261.A0A5C3QM19"/>
<gene>
    <name evidence="15" type="ORF">BDV98DRAFT_405515</name>
</gene>
<keyword evidence="12" id="KW-0472">Membrane</keyword>
<dbReference type="Gene3D" id="1.10.630.10">
    <property type="entry name" value="Cytochrome P450"/>
    <property type="match status" value="1"/>
</dbReference>
<evidence type="ECO:0000256" key="5">
    <source>
        <dbReference type="ARBA" id="ARBA00022617"/>
    </source>
</evidence>
<dbReference type="GO" id="GO:0020037">
    <property type="term" value="F:heme binding"/>
    <property type="evidence" value="ECO:0007669"/>
    <property type="project" value="InterPro"/>
</dbReference>
<dbReference type="PANTHER" id="PTHR24305:SF166">
    <property type="entry name" value="CYTOCHROME P450 12A4, MITOCHONDRIAL-RELATED"/>
    <property type="match status" value="1"/>
</dbReference>
<evidence type="ECO:0000256" key="1">
    <source>
        <dbReference type="ARBA" id="ARBA00001971"/>
    </source>
</evidence>
<evidence type="ECO:0000256" key="10">
    <source>
        <dbReference type="ARBA" id="ARBA00023004"/>
    </source>
</evidence>
<evidence type="ECO:0000256" key="12">
    <source>
        <dbReference type="ARBA" id="ARBA00023136"/>
    </source>
</evidence>
<keyword evidence="16" id="KW-1185">Reference proteome</keyword>
<dbReference type="CDD" id="cd11069">
    <property type="entry name" value="CYP_FUM15-like"/>
    <property type="match status" value="1"/>
</dbReference>
<sequence length="546" mass="61285">MPVLLLLIALAAIFVWSVRRLLFRISISDIPGPESESFLLGNLRQLICCCKAGEADIRLQAQYGDIVRIKAPFGEDRLLVSDPLALRHIIHCSGYTYRKQAERIELSRMISGRGLLWADGDVHKRQKRVMRPAFSPAQSKAYLPIFLSIAGQLSNKWRELVSREEGDGTAQIDVNQWLSRATMDVIGEAAFDYQFQLLHDDSAPLVKSYFNMLCDALGSPSKLGIFVQSISQYLPTRLLNFLSDNVPAQRLERLRQNARDVNKVSQGLIEEKYEALKAGKGRRDVMSLLVRANESHTASARLNEEEMLAQMRTMMFAGHETTATTLSWCLYELARDPMRTQRDLRAEIRGVEMRLAAQGRSEFESGDYEKMPLLAAFIKEILRFHTTVLHIYRQPIKDDVLPLSKPVTTTSGKVLHALPIPQGQKLMLSLALYHRNPDIFGKDVHSFRPGRWPDGSIDESVNSGGAFGNQLLAFSGGVRSCIGWRFAMLELQAILVELVSTFEFEIPAGVKITRKQVIVMVPLVEGKESEGAQMPMMVKLADKSPG</sequence>
<keyword evidence="8" id="KW-1133">Transmembrane helix</keyword>
<dbReference type="InterPro" id="IPR050121">
    <property type="entry name" value="Cytochrome_P450_monoxygenase"/>
</dbReference>
<dbReference type="InterPro" id="IPR036396">
    <property type="entry name" value="Cyt_P450_sf"/>
</dbReference>
<keyword evidence="9 14" id="KW-0560">Oxidoreductase</keyword>
<evidence type="ECO:0000313" key="15">
    <source>
        <dbReference type="EMBL" id="TFL02822.1"/>
    </source>
</evidence>
<dbReference type="OrthoDB" id="1470350at2759"/>
<keyword evidence="5 13" id="KW-0349">Heme</keyword>
<keyword evidence="6" id="KW-0812">Transmembrane</keyword>
<evidence type="ECO:0000256" key="13">
    <source>
        <dbReference type="PIRSR" id="PIRSR602403-1"/>
    </source>
</evidence>
<proteinExistence type="inferred from homology"/>
<dbReference type="PRINTS" id="PR00465">
    <property type="entry name" value="EP450IV"/>
</dbReference>
<protein>
    <submittedName>
        <fullName evidence="15">Cytochrome P450</fullName>
    </submittedName>
</protein>
<evidence type="ECO:0000256" key="2">
    <source>
        <dbReference type="ARBA" id="ARBA00004370"/>
    </source>
</evidence>
<keyword evidence="7 13" id="KW-0479">Metal-binding</keyword>
<dbReference type="GO" id="GO:0005506">
    <property type="term" value="F:iron ion binding"/>
    <property type="evidence" value="ECO:0007669"/>
    <property type="project" value="InterPro"/>
</dbReference>
<evidence type="ECO:0000256" key="6">
    <source>
        <dbReference type="ARBA" id="ARBA00022692"/>
    </source>
</evidence>
<dbReference type="PRINTS" id="PR00385">
    <property type="entry name" value="P450"/>
</dbReference>
<dbReference type="InterPro" id="IPR017972">
    <property type="entry name" value="Cyt_P450_CS"/>
</dbReference>
<comment type="similarity">
    <text evidence="4 14">Belongs to the cytochrome P450 family.</text>
</comment>
<comment type="cofactor">
    <cofactor evidence="1 13">
        <name>heme</name>
        <dbReference type="ChEBI" id="CHEBI:30413"/>
    </cofactor>
</comment>
<dbReference type="GO" id="GO:0016020">
    <property type="term" value="C:membrane"/>
    <property type="evidence" value="ECO:0007669"/>
    <property type="project" value="UniProtKB-SubCell"/>
</dbReference>
<evidence type="ECO:0000256" key="14">
    <source>
        <dbReference type="RuleBase" id="RU000461"/>
    </source>
</evidence>
<dbReference type="InterPro" id="IPR002403">
    <property type="entry name" value="Cyt_P450_E_grp-IV"/>
</dbReference>
<evidence type="ECO:0000256" key="4">
    <source>
        <dbReference type="ARBA" id="ARBA00010617"/>
    </source>
</evidence>
<dbReference type="EMBL" id="ML178821">
    <property type="protein sequence ID" value="TFL02822.1"/>
    <property type="molecule type" value="Genomic_DNA"/>
</dbReference>
<accession>A0A5C3QM19</accession>
<dbReference type="InterPro" id="IPR001128">
    <property type="entry name" value="Cyt_P450"/>
</dbReference>
<dbReference type="Pfam" id="PF00067">
    <property type="entry name" value="p450"/>
    <property type="match status" value="1"/>
</dbReference>
<evidence type="ECO:0000256" key="3">
    <source>
        <dbReference type="ARBA" id="ARBA00004721"/>
    </source>
</evidence>
<comment type="subcellular location">
    <subcellularLocation>
        <location evidence="2">Membrane</location>
    </subcellularLocation>
</comment>
<dbReference type="AlphaFoldDB" id="A0A5C3QM19"/>
<dbReference type="PROSITE" id="PS00086">
    <property type="entry name" value="CYTOCHROME_P450"/>
    <property type="match status" value="1"/>
</dbReference>
<evidence type="ECO:0000313" key="16">
    <source>
        <dbReference type="Proteomes" id="UP000305067"/>
    </source>
</evidence>
<keyword evidence="11 14" id="KW-0503">Monooxygenase</keyword>
<feature type="binding site" description="axial binding residue" evidence="13">
    <location>
        <position position="481"/>
    </location>
    <ligand>
        <name>heme</name>
        <dbReference type="ChEBI" id="CHEBI:30413"/>
    </ligand>
    <ligandPart>
        <name>Fe</name>
        <dbReference type="ChEBI" id="CHEBI:18248"/>
    </ligandPart>
</feature>
<keyword evidence="10 13" id="KW-0408">Iron</keyword>
<evidence type="ECO:0000256" key="7">
    <source>
        <dbReference type="ARBA" id="ARBA00022723"/>
    </source>
</evidence>
<organism evidence="15 16">
    <name type="scientific">Pterulicium gracile</name>
    <dbReference type="NCBI Taxonomy" id="1884261"/>
    <lineage>
        <taxon>Eukaryota</taxon>
        <taxon>Fungi</taxon>
        <taxon>Dikarya</taxon>
        <taxon>Basidiomycota</taxon>
        <taxon>Agaricomycotina</taxon>
        <taxon>Agaricomycetes</taxon>
        <taxon>Agaricomycetidae</taxon>
        <taxon>Agaricales</taxon>
        <taxon>Pleurotineae</taxon>
        <taxon>Pterulaceae</taxon>
        <taxon>Pterulicium</taxon>
    </lineage>
</organism>
<dbReference type="GO" id="GO:0016705">
    <property type="term" value="F:oxidoreductase activity, acting on paired donors, with incorporation or reduction of molecular oxygen"/>
    <property type="evidence" value="ECO:0007669"/>
    <property type="project" value="InterPro"/>
</dbReference>
<evidence type="ECO:0000256" key="11">
    <source>
        <dbReference type="ARBA" id="ARBA00023033"/>
    </source>
</evidence>
<reference evidence="15 16" key="1">
    <citation type="journal article" date="2019" name="Nat. Ecol. Evol.">
        <title>Megaphylogeny resolves global patterns of mushroom evolution.</title>
        <authorList>
            <person name="Varga T."/>
            <person name="Krizsan K."/>
            <person name="Foldi C."/>
            <person name="Dima B."/>
            <person name="Sanchez-Garcia M."/>
            <person name="Sanchez-Ramirez S."/>
            <person name="Szollosi G.J."/>
            <person name="Szarkandi J.G."/>
            <person name="Papp V."/>
            <person name="Albert L."/>
            <person name="Andreopoulos W."/>
            <person name="Angelini C."/>
            <person name="Antonin V."/>
            <person name="Barry K.W."/>
            <person name="Bougher N.L."/>
            <person name="Buchanan P."/>
            <person name="Buyck B."/>
            <person name="Bense V."/>
            <person name="Catcheside P."/>
            <person name="Chovatia M."/>
            <person name="Cooper J."/>
            <person name="Damon W."/>
            <person name="Desjardin D."/>
            <person name="Finy P."/>
            <person name="Geml J."/>
            <person name="Haridas S."/>
            <person name="Hughes K."/>
            <person name="Justo A."/>
            <person name="Karasinski D."/>
            <person name="Kautmanova I."/>
            <person name="Kiss B."/>
            <person name="Kocsube S."/>
            <person name="Kotiranta H."/>
            <person name="LaButti K.M."/>
            <person name="Lechner B.E."/>
            <person name="Liimatainen K."/>
            <person name="Lipzen A."/>
            <person name="Lukacs Z."/>
            <person name="Mihaltcheva S."/>
            <person name="Morgado L.N."/>
            <person name="Niskanen T."/>
            <person name="Noordeloos M.E."/>
            <person name="Ohm R.A."/>
            <person name="Ortiz-Santana B."/>
            <person name="Ovrebo C."/>
            <person name="Racz N."/>
            <person name="Riley R."/>
            <person name="Savchenko A."/>
            <person name="Shiryaev A."/>
            <person name="Soop K."/>
            <person name="Spirin V."/>
            <person name="Szebenyi C."/>
            <person name="Tomsovsky M."/>
            <person name="Tulloss R.E."/>
            <person name="Uehling J."/>
            <person name="Grigoriev I.V."/>
            <person name="Vagvolgyi C."/>
            <person name="Papp T."/>
            <person name="Martin F.M."/>
            <person name="Miettinen O."/>
            <person name="Hibbett D.S."/>
            <person name="Nagy L.G."/>
        </authorList>
    </citation>
    <scope>NUCLEOTIDE SEQUENCE [LARGE SCALE GENOMIC DNA]</scope>
    <source>
        <strain evidence="15 16">CBS 309.79</strain>
    </source>
</reference>
<dbReference type="PANTHER" id="PTHR24305">
    <property type="entry name" value="CYTOCHROME P450"/>
    <property type="match status" value="1"/>
</dbReference>
<evidence type="ECO:0000256" key="8">
    <source>
        <dbReference type="ARBA" id="ARBA00022989"/>
    </source>
</evidence>
<dbReference type="GO" id="GO:0004497">
    <property type="term" value="F:monooxygenase activity"/>
    <property type="evidence" value="ECO:0007669"/>
    <property type="project" value="UniProtKB-KW"/>
</dbReference>